<feature type="transmembrane region" description="Helical" evidence="1">
    <location>
        <begin position="29"/>
        <end position="49"/>
    </location>
</feature>
<evidence type="ECO:0000313" key="3">
    <source>
        <dbReference type="Proteomes" id="UP001530400"/>
    </source>
</evidence>
<feature type="transmembrane region" description="Helical" evidence="1">
    <location>
        <begin position="202"/>
        <end position="223"/>
    </location>
</feature>
<feature type="transmembrane region" description="Helical" evidence="1">
    <location>
        <begin position="108"/>
        <end position="133"/>
    </location>
</feature>
<keyword evidence="1" id="KW-0472">Membrane</keyword>
<feature type="transmembrane region" description="Helical" evidence="1">
    <location>
        <begin position="145"/>
        <end position="170"/>
    </location>
</feature>
<feature type="transmembrane region" description="Helical" evidence="1">
    <location>
        <begin position="275"/>
        <end position="293"/>
    </location>
</feature>
<dbReference type="EMBL" id="JALLPJ020001167">
    <property type="protein sequence ID" value="KAL3775096.1"/>
    <property type="molecule type" value="Genomic_DNA"/>
</dbReference>
<accession>A0ABD3NGG5</accession>
<dbReference type="Proteomes" id="UP001530400">
    <property type="component" value="Unassembled WGS sequence"/>
</dbReference>
<protein>
    <submittedName>
        <fullName evidence="2">Uncharacterized protein</fullName>
    </submittedName>
</protein>
<proteinExistence type="predicted"/>
<feature type="transmembrane region" description="Helical" evidence="1">
    <location>
        <begin position="70"/>
        <end position="88"/>
    </location>
</feature>
<evidence type="ECO:0000313" key="2">
    <source>
        <dbReference type="EMBL" id="KAL3775096.1"/>
    </source>
</evidence>
<dbReference type="AlphaFoldDB" id="A0ABD3NGG5"/>
<gene>
    <name evidence="2" type="ORF">ACHAWO_000776</name>
</gene>
<sequence>MKTSSTRSNSRADQAVHKFTQRSLEQHTLRWWAILSFIALMNIAFWVYSYVTLRISQREQASSRVHPHQYYHLMLSGIYVFVCAYRSFLPRIDLERYCLFDTVLSSIFLGRAAATIAEIAFSCQIALFLHHLAEVNGHPIVQTTSIGLVPLITTAQCFCWCGVISLNHLYHAIEESIWAVCAIFVSVVMGSFAYYHPENASLVRVGVIGCVISLAFFAFMAIVDVPMYIKRWKENKSKASEKGKAIDHMSSFEGAVDAWQRRNVTKSWEVWQEETIWLTGYFSSAVWLSLFLVHMPHLCNM</sequence>
<keyword evidence="1" id="KW-0812">Transmembrane</keyword>
<evidence type="ECO:0000256" key="1">
    <source>
        <dbReference type="SAM" id="Phobius"/>
    </source>
</evidence>
<feature type="transmembrane region" description="Helical" evidence="1">
    <location>
        <begin position="176"/>
        <end position="195"/>
    </location>
</feature>
<reference evidence="2 3" key="1">
    <citation type="submission" date="2024-10" db="EMBL/GenBank/DDBJ databases">
        <title>Updated reference genomes for cyclostephanoid diatoms.</title>
        <authorList>
            <person name="Roberts W.R."/>
            <person name="Alverson A.J."/>
        </authorList>
    </citation>
    <scope>NUCLEOTIDE SEQUENCE [LARGE SCALE GENOMIC DNA]</scope>
    <source>
        <strain evidence="2 3">AJA010-31</strain>
    </source>
</reference>
<name>A0ABD3NGG5_9STRA</name>
<organism evidence="2 3">
    <name type="scientific">Cyclotella atomus</name>
    <dbReference type="NCBI Taxonomy" id="382360"/>
    <lineage>
        <taxon>Eukaryota</taxon>
        <taxon>Sar</taxon>
        <taxon>Stramenopiles</taxon>
        <taxon>Ochrophyta</taxon>
        <taxon>Bacillariophyta</taxon>
        <taxon>Coscinodiscophyceae</taxon>
        <taxon>Thalassiosirophycidae</taxon>
        <taxon>Stephanodiscales</taxon>
        <taxon>Stephanodiscaceae</taxon>
        <taxon>Cyclotella</taxon>
    </lineage>
</organism>
<keyword evidence="3" id="KW-1185">Reference proteome</keyword>
<comment type="caution">
    <text evidence="2">The sequence shown here is derived from an EMBL/GenBank/DDBJ whole genome shotgun (WGS) entry which is preliminary data.</text>
</comment>
<keyword evidence="1" id="KW-1133">Transmembrane helix</keyword>